<dbReference type="SUPFAM" id="SSF117070">
    <property type="entry name" value="LEA14-like"/>
    <property type="match status" value="1"/>
</dbReference>
<dbReference type="Gene3D" id="2.60.40.1820">
    <property type="match status" value="1"/>
</dbReference>
<evidence type="ECO:0000313" key="3">
    <source>
        <dbReference type="EMBL" id="NYZ67198.1"/>
    </source>
</evidence>
<proteinExistence type="predicted"/>
<sequence length="162" mass="18031">MMSRATCLHHLAIFRYLSISVLMLWLTGCATLAPNYEKPKIHITSIQVLEPDGFTQKFSVGLRLINPNSTSLQLSGMFYSISLEGYEVISGVTNQIPSVPGYSSTDFTVETSTNLINSIRFISDVLQHPKKQLNYELKAKMQGSNLFSSTTVVETGQIQLNH</sequence>
<keyword evidence="4" id="KW-1185">Reference proteome</keyword>
<dbReference type="InterPro" id="IPR013990">
    <property type="entry name" value="WHy-dom"/>
</dbReference>
<name>A0A853I960_9GAMM</name>
<dbReference type="Pfam" id="PF03168">
    <property type="entry name" value="LEA_2"/>
    <property type="match status" value="1"/>
</dbReference>
<dbReference type="AlphaFoldDB" id="A0A853I960"/>
<dbReference type="Proteomes" id="UP000569732">
    <property type="component" value="Unassembled WGS sequence"/>
</dbReference>
<feature type="domain" description="Water stress and hypersensitive response" evidence="2">
    <location>
        <begin position="41"/>
        <end position="161"/>
    </location>
</feature>
<organism evidence="3 4">
    <name type="scientific">Spartinivicinus marinus</name>
    <dbReference type="NCBI Taxonomy" id="2994442"/>
    <lineage>
        <taxon>Bacteria</taxon>
        <taxon>Pseudomonadati</taxon>
        <taxon>Pseudomonadota</taxon>
        <taxon>Gammaproteobacteria</taxon>
        <taxon>Oceanospirillales</taxon>
        <taxon>Zooshikellaceae</taxon>
        <taxon>Spartinivicinus</taxon>
    </lineage>
</organism>
<feature type="transmembrane region" description="Helical" evidence="1">
    <location>
        <begin position="12"/>
        <end position="33"/>
    </location>
</feature>
<keyword evidence="1" id="KW-1133">Transmembrane helix</keyword>
<accession>A0A853I960</accession>
<reference evidence="3 4" key="1">
    <citation type="submission" date="2020-07" db="EMBL/GenBank/DDBJ databases">
        <title>Endozoicomonas sp. nov., isolated from sediment.</title>
        <authorList>
            <person name="Gu T."/>
        </authorList>
    </citation>
    <scope>NUCLEOTIDE SEQUENCE [LARGE SCALE GENOMIC DNA]</scope>
    <source>
        <strain evidence="3 4">SM1973</strain>
    </source>
</reference>
<dbReference type="RefSeq" id="WP_180569222.1">
    <property type="nucleotide sequence ID" value="NZ_JACCKB010000022.1"/>
</dbReference>
<keyword evidence="1" id="KW-0472">Membrane</keyword>
<protein>
    <submittedName>
        <fullName evidence="3">LEA type 2 family protein</fullName>
    </submittedName>
</protein>
<evidence type="ECO:0000256" key="1">
    <source>
        <dbReference type="SAM" id="Phobius"/>
    </source>
</evidence>
<dbReference type="InterPro" id="IPR004864">
    <property type="entry name" value="LEA_2"/>
</dbReference>
<dbReference type="SMART" id="SM00769">
    <property type="entry name" value="WHy"/>
    <property type="match status" value="1"/>
</dbReference>
<dbReference type="EMBL" id="JACCKB010000022">
    <property type="protein sequence ID" value="NYZ67198.1"/>
    <property type="molecule type" value="Genomic_DNA"/>
</dbReference>
<dbReference type="PROSITE" id="PS51257">
    <property type="entry name" value="PROKAR_LIPOPROTEIN"/>
    <property type="match status" value="1"/>
</dbReference>
<evidence type="ECO:0000313" key="4">
    <source>
        <dbReference type="Proteomes" id="UP000569732"/>
    </source>
</evidence>
<keyword evidence="1" id="KW-0812">Transmembrane</keyword>
<evidence type="ECO:0000259" key="2">
    <source>
        <dbReference type="SMART" id="SM00769"/>
    </source>
</evidence>
<comment type="caution">
    <text evidence="3">The sequence shown here is derived from an EMBL/GenBank/DDBJ whole genome shotgun (WGS) entry which is preliminary data.</text>
</comment>
<gene>
    <name evidence="3" type="ORF">H0A36_14365</name>
</gene>
<dbReference type="GO" id="GO:0009269">
    <property type="term" value="P:response to desiccation"/>
    <property type="evidence" value="ECO:0007669"/>
    <property type="project" value="InterPro"/>
</dbReference>